<dbReference type="InterPro" id="IPR004010">
    <property type="entry name" value="Double_Cache_2"/>
</dbReference>
<dbReference type="InterPro" id="IPR004358">
    <property type="entry name" value="Sig_transdc_His_kin-like_C"/>
</dbReference>
<keyword evidence="11 14" id="KW-1133">Transmembrane helix</keyword>
<keyword evidence="17" id="KW-1185">Reference proteome</keyword>
<evidence type="ECO:0000256" key="12">
    <source>
        <dbReference type="ARBA" id="ARBA00023012"/>
    </source>
</evidence>
<dbReference type="Gene3D" id="3.30.565.10">
    <property type="entry name" value="Histidine kinase-like ATPase, C-terminal domain"/>
    <property type="match status" value="1"/>
</dbReference>
<evidence type="ECO:0000256" key="13">
    <source>
        <dbReference type="ARBA" id="ARBA00023136"/>
    </source>
</evidence>
<feature type="transmembrane region" description="Helical" evidence="14">
    <location>
        <begin position="350"/>
        <end position="371"/>
    </location>
</feature>
<organism evidence="16 17">
    <name type="scientific">Magnetovibrio blakemorei</name>
    <dbReference type="NCBI Taxonomy" id="28181"/>
    <lineage>
        <taxon>Bacteria</taxon>
        <taxon>Pseudomonadati</taxon>
        <taxon>Pseudomonadota</taxon>
        <taxon>Alphaproteobacteria</taxon>
        <taxon>Rhodospirillales</taxon>
        <taxon>Magnetovibrionaceae</taxon>
        <taxon>Magnetovibrio</taxon>
    </lineage>
</organism>
<sequence>MGEHLVKKPRLATAVPTRMALWAILALVIMGTIWTYQDYRELTRELNQYRDTSIQENKAFLKAVVSDTAANVRAEGKLYQLRTKQKLTEELTNAIAIVDSIYKNLSPLSEPDVVKTAVREALREIRYNDGRGYFFIIDLEGVSQLATDRPENEGTNLLLDSPPKKRAMVRQTLALALNGQELERQGPYFFEHTWSRPDQPGDEHRKLTAVKLYAPLGWVIGTGEYLDDALKATKASLLSRIETSTAGVGNYLFGGQWDGISLTAPQKGKQMIGVTDVNGVKIVVELIRAAKNGGGFLNYFIPGFEGGPPRPKVSYVESIDQFEWYIGAGVMLDDIERQVSERRSALSKRLMGNILRSLLVLVVLIAIYFVLARRLSDSLGANFAAFQTFFDHAAEKNINIDADQMAYAELEAVARSANTMVRSQRDTESLALDRSAELEVKNQQLEYEIAQRKKVEQVLSEQQRHLEEQVSERTRDYVKAKELADSANQAKSDFLANMSHELRTPLNAIIGFSDSICHEILGPLGHDKYAEYITNIHASGGHLLELINDILDLSAIEAGKMDLHEEAVDLAEVADAAVSQILPRAETGEITIFVDAPDGMDLLYADKRRLMQILLNLLSNAVKFTPNGGTVSLLVKYESDAIELIVKDTGLGMDADGLASAMEPFGRTNSHIAGLTEGTGLGLPLTNELVKAHDGEMKIVSELGVGTQVTVRFGKNRIRSLNGVLDATKSSV</sequence>
<evidence type="ECO:0000256" key="11">
    <source>
        <dbReference type="ARBA" id="ARBA00022989"/>
    </source>
</evidence>
<evidence type="ECO:0000256" key="9">
    <source>
        <dbReference type="ARBA" id="ARBA00022777"/>
    </source>
</evidence>
<evidence type="ECO:0000256" key="8">
    <source>
        <dbReference type="ARBA" id="ARBA00022741"/>
    </source>
</evidence>
<gene>
    <name evidence="16" type="ORF">BEN30_10965</name>
</gene>
<keyword evidence="9" id="KW-0418">Kinase</keyword>
<keyword evidence="7 14" id="KW-0812">Transmembrane</keyword>
<evidence type="ECO:0000256" key="6">
    <source>
        <dbReference type="ARBA" id="ARBA00022679"/>
    </source>
</evidence>
<dbReference type="CDD" id="cd00082">
    <property type="entry name" value="HisKA"/>
    <property type="match status" value="1"/>
</dbReference>
<evidence type="ECO:0000256" key="7">
    <source>
        <dbReference type="ARBA" id="ARBA00022692"/>
    </source>
</evidence>
<keyword evidence="6" id="KW-0808">Transferase</keyword>
<dbReference type="SMART" id="SM00387">
    <property type="entry name" value="HATPase_c"/>
    <property type="match status" value="1"/>
</dbReference>
<dbReference type="Pfam" id="PF02518">
    <property type="entry name" value="HATPase_c"/>
    <property type="match status" value="1"/>
</dbReference>
<evidence type="ECO:0000256" key="4">
    <source>
        <dbReference type="ARBA" id="ARBA00022475"/>
    </source>
</evidence>
<dbReference type="GO" id="GO:0009927">
    <property type="term" value="F:histidine phosphotransfer kinase activity"/>
    <property type="evidence" value="ECO:0007669"/>
    <property type="project" value="TreeGrafter"/>
</dbReference>
<dbReference type="InterPro" id="IPR033480">
    <property type="entry name" value="sCache_2"/>
</dbReference>
<dbReference type="SUPFAM" id="SSF55874">
    <property type="entry name" value="ATPase domain of HSP90 chaperone/DNA topoisomerase II/histidine kinase"/>
    <property type="match status" value="1"/>
</dbReference>
<dbReference type="RefSeq" id="WP_069958115.1">
    <property type="nucleotide sequence ID" value="NZ_MCGG01000027.1"/>
</dbReference>
<dbReference type="InterPro" id="IPR036890">
    <property type="entry name" value="HATPase_C_sf"/>
</dbReference>
<dbReference type="Proteomes" id="UP000095347">
    <property type="component" value="Unassembled WGS sequence"/>
</dbReference>
<dbReference type="SMART" id="SM01049">
    <property type="entry name" value="Cache_2"/>
    <property type="match status" value="1"/>
</dbReference>
<comment type="catalytic activity">
    <reaction evidence="1">
        <text>ATP + protein L-histidine = ADP + protein N-phospho-L-histidine.</text>
        <dbReference type="EC" id="2.7.13.3"/>
    </reaction>
</comment>
<evidence type="ECO:0000313" key="17">
    <source>
        <dbReference type="Proteomes" id="UP000095347"/>
    </source>
</evidence>
<dbReference type="SMART" id="SM00388">
    <property type="entry name" value="HisKA"/>
    <property type="match status" value="1"/>
</dbReference>
<dbReference type="PROSITE" id="PS50109">
    <property type="entry name" value="HIS_KIN"/>
    <property type="match status" value="1"/>
</dbReference>
<dbReference type="Gene3D" id="3.30.450.20">
    <property type="entry name" value="PAS domain"/>
    <property type="match status" value="2"/>
</dbReference>
<keyword evidence="13 14" id="KW-0472">Membrane</keyword>
<keyword evidence="4" id="KW-1003">Cell membrane</keyword>
<protein>
    <recommendedName>
        <fullName evidence="3">histidine kinase</fullName>
        <ecNumber evidence="3">2.7.13.3</ecNumber>
    </recommendedName>
</protein>
<accession>A0A1E5Q745</accession>
<dbReference type="Pfam" id="PF08269">
    <property type="entry name" value="dCache_2"/>
    <property type="match status" value="1"/>
</dbReference>
<comment type="subcellular location">
    <subcellularLocation>
        <location evidence="2">Cell membrane</location>
        <topology evidence="2">Multi-pass membrane protein</topology>
    </subcellularLocation>
</comment>
<evidence type="ECO:0000256" key="3">
    <source>
        <dbReference type="ARBA" id="ARBA00012438"/>
    </source>
</evidence>
<dbReference type="InterPro" id="IPR003661">
    <property type="entry name" value="HisK_dim/P_dom"/>
</dbReference>
<dbReference type="Gene3D" id="1.10.287.130">
    <property type="match status" value="1"/>
</dbReference>
<evidence type="ECO:0000256" key="14">
    <source>
        <dbReference type="SAM" id="Phobius"/>
    </source>
</evidence>
<keyword evidence="12" id="KW-0902">Two-component regulatory system</keyword>
<dbReference type="FunFam" id="1.10.287.130:FF:000038">
    <property type="entry name" value="Sensory transduction histidine kinase"/>
    <property type="match status" value="1"/>
</dbReference>
<dbReference type="GO" id="GO:0005886">
    <property type="term" value="C:plasma membrane"/>
    <property type="evidence" value="ECO:0007669"/>
    <property type="project" value="UniProtKB-SubCell"/>
</dbReference>
<evidence type="ECO:0000256" key="10">
    <source>
        <dbReference type="ARBA" id="ARBA00022840"/>
    </source>
</evidence>
<name>A0A1E5Q745_9PROT</name>
<evidence type="ECO:0000256" key="1">
    <source>
        <dbReference type="ARBA" id="ARBA00000085"/>
    </source>
</evidence>
<comment type="caution">
    <text evidence="16">The sequence shown here is derived from an EMBL/GenBank/DDBJ whole genome shotgun (WGS) entry which is preliminary data.</text>
</comment>
<dbReference type="SUPFAM" id="SSF47384">
    <property type="entry name" value="Homodimeric domain of signal transducing histidine kinase"/>
    <property type="match status" value="1"/>
</dbReference>
<reference evidence="17" key="1">
    <citation type="submission" date="2016-07" db="EMBL/GenBank/DDBJ databases">
        <authorList>
            <person name="Florea S."/>
            <person name="Webb J.S."/>
            <person name="Jaromczyk J."/>
            <person name="Schardl C.L."/>
        </authorList>
    </citation>
    <scope>NUCLEOTIDE SEQUENCE [LARGE SCALE GENOMIC DNA]</scope>
    <source>
        <strain evidence="17">MV-1</strain>
    </source>
</reference>
<dbReference type="GO" id="GO:0005524">
    <property type="term" value="F:ATP binding"/>
    <property type="evidence" value="ECO:0007669"/>
    <property type="project" value="UniProtKB-KW"/>
</dbReference>
<dbReference type="PANTHER" id="PTHR43047">
    <property type="entry name" value="TWO-COMPONENT HISTIDINE PROTEIN KINASE"/>
    <property type="match status" value="1"/>
</dbReference>
<feature type="transmembrane region" description="Helical" evidence="14">
    <location>
        <begin position="20"/>
        <end position="36"/>
    </location>
</feature>
<evidence type="ECO:0000256" key="5">
    <source>
        <dbReference type="ARBA" id="ARBA00022553"/>
    </source>
</evidence>
<dbReference type="OrthoDB" id="9806995at2"/>
<dbReference type="PANTHER" id="PTHR43047:SF63">
    <property type="entry name" value="HISTIDINE KINASE"/>
    <property type="match status" value="1"/>
</dbReference>
<feature type="domain" description="Histidine kinase" evidence="15">
    <location>
        <begin position="497"/>
        <end position="717"/>
    </location>
</feature>
<dbReference type="PRINTS" id="PR00344">
    <property type="entry name" value="BCTRLSENSOR"/>
</dbReference>
<dbReference type="InterPro" id="IPR036097">
    <property type="entry name" value="HisK_dim/P_sf"/>
</dbReference>
<keyword evidence="5" id="KW-0597">Phosphoprotein</keyword>
<dbReference type="InterPro" id="IPR003594">
    <property type="entry name" value="HATPase_dom"/>
</dbReference>
<evidence type="ECO:0000256" key="2">
    <source>
        <dbReference type="ARBA" id="ARBA00004651"/>
    </source>
</evidence>
<dbReference type="GO" id="GO:0000155">
    <property type="term" value="F:phosphorelay sensor kinase activity"/>
    <property type="evidence" value="ECO:0007669"/>
    <property type="project" value="InterPro"/>
</dbReference>
<dbReference type="EMBL" id="MCGG01000027">
    <property type="protein sequence ID" value="OEJ66909.1"/>
    <property type="molecule type" value="Genomic_DNA"/>
</dbReference>
<keyword evidence="8" id="KW-0547">Nucleotide-binding</keyword>
<dbReference type="InterPro" id="IPR005467">
    <property type="entry name" value="His_kinase_dom"/>
</dbReference>
<dbReference type="Pfam" id="PF00512">
    <property type="entry name" value="HisKA"/>
    <property type="match status" value="1"/>
</dbReference>
<dbReference type="STRING" id="28181.BEN30_10965"/>
<evidence type="ECO:0000313" key="16">
    <source>
        <dbReference type="EMBL" id="OEJ66909.1"/>
    </source>
</evidence>
<keyword evidence="10" id="KW-0067">ATP-binding</keyword>
<dbReference type="EC" id="2.7.13.3" evidence="3"/>
<evidence type="ECO:0000259" key="15">
    <source>
        <dbReference type="PROSITE" id="PS50109"/>
    </source>
</evidence>
<dbReference type="AlphaFoldDB" id="A0A1E5Q745"/>
<proteinExistence type="predicted"/>